<comment type="similarity">
    <text evidence="1">Belongs to the YciI family.</text>
</comment>
<dbReference type="PANTHER" id="PTHR35174:SF4">
    <property type="entry name" value="BLL7163 PROTEIN"/>
    <property type="match status" value="1"/>
</dbReference>
<dbReference type="Gene3D" id="3.30.70.1060">
    <property type="entry name" value="Dimeric alpha+beta barrel"/>
    <property type="match status" value="1"/>
</dbReference>
<sequence>MRVMVIVKASPSSEAGELPSTELLEAMGKYNEELVKAGIMKSGDGLKPSSTGLRVRFRGNERIVTDGPFAETSELIAGYWLWEVASMDEAVEWVKRCPNPMREESDIEIRQFYEMDDFAASDPDGKVAAHEDKLRASVAMQDSTLAPYLFFAGRCDEALEFYKHALGATVAMLMRFNESPDATPEGMLQKGFENKVMHATVQIGKLTVMCSDGCNDKSTFDGFRLALSLPSEDSCTGVFNSLAEGGKIDMPLSKTFWSPLYGMVTDKFGVGWMVMVPGEQSCV</sequence>
<reference evidence="5" key="1">
    <citation type="journal article" date="2019" name="Int. J. Syst. Evol. Microbiol.">
        <title>The Global Catalogue of Microorganisms (GCM) 10K type strain sequencing project: providing services to taxonomists for standard genome sequencing and annotation.</title>
        <authorList>
            <consortium name="The Broad Institute Genomics Platform"/>
            <consortium name="The Broad Institute Genome Sequencing Center for Infectious Disease"/>
            <person name="Wu L."/>
            <person name="Ma J."/>
        </authorList>
    </citation>
    <scope>NUCLEOTIDE SEQUENCE [LARGE SCALE GENOMIC DNA]</scope>
    <source>
        <strain evidence="5">JCM 17759</strain>
    </source>
</reference>
<dbReference type="Gene3D" id="3.10.180.10">
    <property type="entry name" value="2,3-Dihydroxybiphenyl 1,2-Dioxygenase, domain 1"/>
    <property type="match status" value="1"/>
</dbReference>
<dbReference type="InterPro" id="IPR028973">
    <property type="entry name" value="PhnB-like"/>
</dbReference>
<gene>
    <name evidence="4" type="ORF">GCM10023156_19630</name>
</gene>
<dbReference type="SUPFAM" id="SSF54593">
    <property type="entry name" value="Glyoxalase/Bleomycin resistance protein/Dihydroxybiphenyl dioxygenase"/>
    <property type="match status" value="1"/>
</dbReference>
<dbReference type="PANTHER" id="PTHR35174">
    <property type="entry name" value="BLL7171 PROTEIN-RELATED"/>
    <property type="match status" value="1"/>
</dbReference>
<evidence type="ECO:0000256" key="1">
    <source>
        <dbReference type="ARBA" id="ARBA00007689"/>
    </source>
</evidence>
<comment type="caution">
    <text evidence="4">The sequence shown here is derived from an EMBL/GenBank/DDBJ whole genome shotgun (WGS) entry which is preliminary data.</text>
</comment>
<name>A0ABP8MJ63_9BACT</name>
<evidence type="ECO:0000259" key="3">
    <source>
        <dbReference type="Pfam" id="PF03795"/>
    </source>
</evidence>
<keyword evidence="5" id="KW-1185">Reference proteome</keyword>
<dbReference type="Proteomes" id="UP001500840">
    <property type="component" value="Unassembled WGS sequence"/>
</dbReference>
<dbReference type="CDD" id="cd06588">
    <property type="entry name" value="PhnB_like"/>
    <property type="match status" value="1"/>
</dbReference>
<dbReference type="Pfam" id="PF00903">
    <property type="entry name" value="Glyoxalase"/>
    <property type="match status" value="1"/>
</dbReference>
<dbReference type="EMBL" id="BAABGA010000024">
    <property type="protein sequence ID" value="GAA4451552.1"/>
    <property type="molecule type" value="Genomic_DNA"/>
</dbReference>
<dbReference type="Pfam" id="PF03795">
    <property type="entry name" value="YCII"/>
    <property type="match status" value="1"/>
</dbReference>
<dbReference type="InterPro" id="IPR011008">
    <property type="entry name" value="Dimeric_a/b-barrel"/>
</dbReference>
<dbReference type="InterPro" id="IPR005545">
    <property type="entry name" value="YCII"/>
</dbReference>
<evidence type="ECO:0000313" key="4">
    <source>
        <dbReference type="EMBL" id="GAA4451552.1"/>
    </source>
</evidence>
<organism evidence="4 5">
    <name type="scientific">Novipirellula rosea</name>
    <dbReference type="NCBI Taxonomy" id="1031540"/>
    <lineage>
        <taxon>Bacteria</taxon>
        <taxon>Pseudomonadati</taxon>
        <taxon>Planctomycetota</taxon>
        <taxon>Planctomycetia</taxon>
        <taxon>Pirellulales</taxon>
        <taxon>Pirellulaceae</taxon>
        <taxon>Novipirellula</taxon>
    </lineage>
</organism>
<evidence type="ECO:0000259" key="2">
    <source>
        <dbReference type="Pfam" id="PF00903"/>
    </source>
</evidence>
<dbReference type="InterPro" id="IPR004360">
    <property type="entry name" value="Glyas_Fos-R_dOase_dom"/>
</dbReference>
<protein>
    <recommendedName>
        <fullName evidence="6">YCII-related domain protein</fullName>
    </recommendedName>
</protein>
<evidence type="ECO:0008006" key="6">
    <source>
        <dbReference type="Google" id="ProtNLM"/>
    </source>
</evidence>
<dbReference type="RefSeq" id="WP_345321554.1">
    <property type="nucleotide sequence ID" value="NZ_BAABGA010000024.1"/>
</dbReference>
<feature type="domain" description="Glyoxalase/fosfomycin resistance/dioxygenase" evidence="2">
    <location>
        <begin position="146"/>
        <end position="273"/>
    </location>
</feature>
<accession>A0ABP8MJ63</accession>
<dbReference type="SUPFAM" id="SSF54909">
    <property type="entry name" value="Dimeric alpha+beta barrel"/>
    <property type="match status" value="1"/>
</dbReference>
<dbReference type="InterPro" id="IPR029068">
    <property type="entry name" value="Glyas_Bleomycin-R_OHBP_Dase"/>
</dbReference>
<feature type="domain" description="YCII-related" evidence="3">
    <location>
        <begin position="1"/>
        <end position="102"/>
    </location>
</feature>
<proteinExistence type="inferred from homology"/>
<evidence type="ECO:0000313" key="5">
    <source>
        <dbReference type="Proteomes" id="UP001500840"/>
    </source>
</evidence>